<name>A0ABY7NWS1_9ACTN</name>
<proteinExistence type="predicted"/>
<keyword evidence="2" id="KW-1185">Reference proteome</keyword>
<reference evidence="1 2" key="1">
    <citation type="submission" date="2022-12" db="EMBL/GenBank/DDBJ databases">
        <authorList>
            <person name="Mo P."/>
        </authorList>
    </citation>
    <scope>NUCLEOTIDE SEQUENCE [LARGE SCALE GENOMIC DNA]</scope>
    <source>
        <strain evidence="1 2">HUAS 2-6</strain>
    </source>
</reference>
<accession>A0ABY7NWS1</accession>
<dbReference type="InterPro" id="IPR011094">
    <property type="entry name" value="Uncharacterised_LppY/LpqO"/>
</dbReference>
<gene>
    <name evidence="1" type="ORF">O1G22_01925</name>
</gene>
<evidence type="ECO:0000313" key="2">
    <source>
        <dbReference type="Proteomes" id="UP001212326"/>
    </source>
</evidence>
<dbReference type="Proteomes" id="UP001212326">
    <property type="component" value="Chromosome"/>
</dbReference>
<dbReference type="EMBL" id="CP115300">
    <property type="protein sequence ID" value="WBO61699.1"/>
    <property type="molecule type" value="Genomic_DNA"/>
</dbReference>
<evidence type="ECO:0000313" key="1">
    <source>
        <dbReference type="EMBL" id="WBO61699.1"/>
    </source>
</evidence>
<organism evidence="1 2">
    <name type="scientific">Streptomyces camelliae</name>
    <dbReference type="NCBI Taxonomy" id="3004093"/>
    <lineage>
        <taxon>Bacteria</taxon>
        <taxon>Bacillati</taxon>
        <taxon>Actinomycetota</taxon>
        <taxon>Actinomycetes</taxon>
        <taxon>Kitasatosporales</taxon>
        <taxon>Streptomycetaceae</taxon>
        <taxon>Streptomyces</taxon>
    </lineage>
</organism>
<protein>
    <submittedName>
        <fullName evidence="1">DUF1259 domain-containing protein</fullName>
    </submittedName>
</protein>
<sequence>MARELDGAGQLGADGIVYRATFPRSDLNLSSYGVSGLMQASYAAFARYPDGRTMLMGDVVATEAELQRVTDAVQAHGLEQCAIHKHLLTHRPTLWWTHVRGVSTDPAALASAMRACLDATATPAPQAPDRTPPAGLDTAAIDAALNAKGVSEDGYRFSFARKETISDDNCVVPPAMGVTTSFTFRSLGNGHAAVSGDFVMIAGEVQGVIKALRHGGISVVELHNHSLSDNPRLFYLHLWAVDDAVSLARTLRTAAAATNLAANA</sequence>
<dbReference type="Pfam" id="PF07485">
    <property type="entry name" value="DUF1529"/>
    <property type="match status" value="2"/>
</dbReference>
<dbReference type="RefSeq" id="WP_270079655.1">
    <property type="nucleotide sequence ID" value="NZ_CP115300.1"/>
</dbReference>